<keyword evidence="1" id="KW-0732">Signal</keyword>
<protein>
    <recommendedName>
        <fullName evidence="4">DUF3993 domain-containing protein</fullName>
    </recommendedName>
</protein>
<feature type="signal peptide" evidence="1">
    <location>
        <begin position="1"/>
        <end position="23"/>
    </location>
</feature>
<sequence length="161" mass="19009">MNSRIMLVVLSFVLFTCIPSVQASEQVDQPDWQSIMEQAHNVQSKYSNKSVEYTTIRKDFRTVFTKEAMMSIFMEHILIHEELYRLASTDFSPYIIPSLNWTSFHVQESSKNEVILLEDHREPTELMGPQRILRKVTITQTEEGWRISHLDWVQKEESNKE</sequence>
<accession>A0A0A5FX78</accession>
<dbReference type="Pfam" id="PF13158">
    <property type="entry name" value="DUF3993"/>
    <property type="match status" value="1"/>
</dbReference>
<gene>
    <name evidence="2" type="ORF">N783_19665</name>
</gene>
<dbReference type="OrthoDB" id="2692235at2"/>
<evidence type="ECO:0000313" key="3">
    <source>
        <dbReference type="Proteomes" id="UP000030403"/>
    </source>
</evidence>
<name>A0A0A5FX78_9BACI</name>
<comment type="caution">
    <text evidence="2">The sequence shown here is derived from an EMBL/GenBank/DDBJ whole genome shotgun (WGS) entry which is preliminary data.</text>
</comment>
<dbReference type="AlphaFoldDB" id="A0A0A5FX78"/>
<evidence type="ECO:0000313" key="2">
    <source>
        <dbReference type="EMBL" id="KGX83350.1"/>
    </source>
</evidence>
<feature type="chain" id="PRO_5002021535" description="DUF3993 domain-containing protein" evidence="1">
    <location>
        <begin position="24"/>
        <end position="161"/>
    </location>
</feature>
<dbReference type="eggNOG" id="ENOG502ZZ8F">
    <property type="taxonomic scope" value="Bacteria"/>
</dbReference>
<evidence type="ECO:0000256" key="1">
    <source>
        <dbReference type="SAM" id="SignalP"/>
    </source>
</evidence>
<proteinExistence type="predicted"/>
<organism evidence="2 3">
    <name type="scientific">Pontibacillus marinus BH030004 = DSM 16465</name>
    <dbReference type="NCBI Taxonomy" id="1385511"/>
    <lineage>
        <taxon>Bacteria</taxon>
        <taxon>Bacillati</taxon>
        <taxon>Bacillota</taxon>
        <taxon>Bacilli</taxon>
        <taxon>Bacillales</taxon>
        <taxon>Bacillaceae</taxon>
        <taxon>Pontibacillus</taxon>
    </lineage>
</organism>
<reference evidence="2 3" key="1">
    <citation type="submission" date="2013-08" db="EMBL/GenBank/DDBJ databases">
        <authorList>
            <person name="Huang J."/>
            <person name="Wang G."/>
        </authorList>
    </citation>
    <scope>NUCLEOTIDE SEQUENCE [LARGE SCALE GENOMIC DNA]</scope>
    <source>
        <strain evidence="2 3">BH030004</strain>
    </source>
</reference>
<dbReference type="InterPro" id="IPR025056">
    <property type="entry name" value="DUF3993"/>
</dbReference>
<evidence type="ECO:0008006" key="4">
    <source>
        <dbReference type="Google" id="ProtNLM"/>
    </source>
</evidence>
<dbReference type="RefSeq" id="WP_027446451.1">
    <property type="nucleotide sequence ID" value="NZ_AULJ01000035.1"/>
</dbReference>
<dbReference type="Proteomes" id="UP000030403">
    <property type="component" value="Unassembled WGS sequence"/>
</dbReference>
<keyword evidence="3" id="KW-1185">Reference proteome</keyword>
<dbReference type="EMBL" id="AVPF01000117">
    <property type="protein sequence ID" value="KGX83350.1"/>
    <property type="molecule type" value="Genomic_DNA"/>
</dbReference>